<name>A0ABR4NRG0_9SACH</name>
<protein>
    <submittedName>
        <fullName evidence="6">Beta-glucosidase-like protein NCA3, mitochondrial</fullName>
    </submittedName>
</protein>
<feature type="compositionally biased region" description="Low complexity" evidence="4">
    <location>
        <begin position="75"/>
        <end position="93"/>
    </location>
</feature>
<evidence type="ECO:0000256" key="1">
    <source>
        <dbReference type="ARBA" id="ARBA00004173"/>
    </source>
</evidence>
<dbReference type="PANTHER" id="PTHR31316">
    <property type="entry name" value="BETA-GLUCOSIDASE-LIKE PROTEIN NCA3, MITOCHONDRIAL-RELATED"/>
    <property type="match status" value="1"/>
</dbReference>
<dbReference type="InterPro" id="IPR051526">
    <property type="entry name" value="Beta-Glucosidase_SUN"/>
</dbReference>
<dbReference type="Proteomes" id="UP001623330">
    <property type="component" value="Unassembled WGS sequence"/>
</dbReference>
<organism evidence="6 7">
    <name type="scientific">Nakaseomyces bracarensis</name>
    <dbReference type="NCBI Taxonomy" id="273131"/>
    <lineage>
        <taxon>Eukaryota</taxon>
        <taxon>Fungi</taxon>
        <taxon>Dikarya</taxon>
        <taxon>Ascomycota</taxon>
        <taxon>Saccharomycotina</taxon>
        <taxon>Saccharomycetes</taxon>
        <taxon>Saccharomycetales</taxon>
        <taxon>Saccharomycetaceae</taxon>
        <taxon>Nakaseomyces</taxon>
    </lineage>
</organism>
<feature type="signal peptide" evidence="5">
    <location>
        <begin position="1"/>
        <end position="16"/>
    </location>
</feature>
<proteinExistence type="inferred from homology"/>
<feature type="chain" id="PRO_5047169069" evidence="5">
    <location>
        <begin position="17"/>
        <end position="355"/>
    </location>
</feature>
<comment type="caution">
    <text evidence="6">The sequence shown here is derived from an EMBL/GenBank/DDBJ whole genome shotgun (WGS) entry which is preliminary data.</text>
</comment>
<dbReference type="EMBL" id="JBEVYD010000009">
    <property type="protein sequence ID" value="KAL3230735.1"/>
    <property type="molecule type" value="Genomic_DNA"/>
</dbReference>
<keyword evidence="5" id="KW-0732">Signal</keyword>
<evidence type="ECO:0000256" key="4">
    <source>
        <dbReference type="SAM" id="MobiDB-lite"/>
    </source>
</evidence>
<feature type="region of interest" description="Disordered" evidence="4">
    <location>
        <begin position="62"/>
        <end position="98"/>
    </location>
</feature>
<keyword evidence="3" id="KW-0496">Mitochondrion</keyword>
<dbReference type="InterPro" id="IPR005556">
    <property type="entry name" value="SUN"/>
</dbReference>
<evidence type="ECO:0000256" key="3">
    <source>
        <dbReference type="ARBA" id="ARBA00023128"/>
    </source>
</evidence>
<accession>A0ABR4NRG0</accession>
<dbReference type="PANTHER" id="PTHR31316:SF2">
    <property type="entry name" value="BETA-GLUCOSIDASE-LIKE PROTEIN NCA3, MITOCHONDRIAL-RELATED"/>
    <property type="match status" value="1"/>
</dbReference>
<reference evidence="6 7" key="1">
    <citation type="submission" date="2024-05" db="EMBL/GenBank/DDBJ databases">
        <title>Long read based assembly of the Candida bracarensis genome reveals expanded adhesin content.</title>
        <authorList>
            <person name="Marcet-Houben M."/>
            <person name="Ksiezopolska E."/>
            <person name="Gabaldon T."/>
        </authorList>
    </citation>
    <scope>NUCLEOTIDE SEQUENCE [LARGE SCALE GENOMIC DNA]</scope>
    <source>
        <strain evidence="6 7">CBM6</strain>
    </source>
</reference>
<comment type="subcellular location">
    <subcellularLocation>
        <location evidence="1">Mitochondrion</location>
    </subcellularLocation>
</comment>
<comment type="similarity">
    <text evidence="2">Belongs to the SUN family.</text>
</comment>
<sequence>MKFQLISLATLSLAAAAPSPPREHTDKHAKRDVKVVTVIEYVGASDGVGYNVQTSTKAAPSYSAATSTRKTLEPSSSVASSSSSDSSSDSSSNGGSGSFEDGTIKCSDFPNVDNVISIDWLGLGGWASVMNSDAEYGTSCTDGYYCSYACKPGYSKTQWPSEQPSSGQSVGGLICKNGYLYRTNTDTDNLCEKDAATANTKNTLGKSVALCRTDYPGSENMVIPTVVNSGSSQPMSVIDSDTYYQWQGKKTSSQYYVNNAGVSEEDGCVWGDASSGVGNWAPLIFGAGVSDGVTYLSITKNPNSNSAANFNVKIVGEDGSDIGGSCVYENGSFSSGDSDGCTVAVKSGAADFVLY</sequence>
<evidence type="ECO:0000256" key="5">
    <source>
        <dbReference type="SAM" id="SignalP"/>
    </source>
</evidence>
<keyword evidence="7" id="KW-1185">Reference proteome</keyword>
<evidence type="ECO:0000256" key="2">
    <source>
        <dbReference type="ARBA" id="ARBA00010579"/>
    </source>
</evidence>
<evidence type="ECO:0000313" key="7">
    <source>
        <dbReference type="Proteomes" id="UP001623330"/>
    </source>
</evidence>
<dbReference type="Pfam" id="PF03856">
    <property type="entry name" value="SUN"/>
    <property type="match status" value="1"/>
</dbReference>
<evidence type="ECO:0000313" key="6">
    <source>
        <dbReference type="EMBL" id="KAL3230735.1"/>
    </source>
</evidence>
<gene>
    <name evidence="6" type="ORF">RNJ44_01184</name>
</gene>